<keyword evidence="3 6" id="KW-0479">Metal-binding</keyword>
<gene>
    <name evidence="8" type="ORF">ENJ98_00840</name>
</gene>
<comment type="subcellular location">
    <subcellularLocation>
        <location evidence="1">Cell envelope</location>
    </subcellularLocation>
</comment>
<reference evidence="8" key="1">
    <citation type="journal article" date="2020" name="mSystems">
        <title>Genome- and Community-Level Interaction Insights into Carbon Utilization and Element Cycling Functions of Hydrothermarchaeota in Hydrothermal Sediment.</title>
        <authorList>
            <person name="Zhou Z."/>
            <person name="Liu Y."/>
            <person name="Xu W."/>
            <person name="Pan J."/>
            <person name="Luo Z.H."/>
            <person name="Li M."/>
        </authorList>
    </citation>
    <scope>NUCLEOTIDE SEQUENCE [LARGE SCALE GENOMIC DNA]</scope>
    <source>
        <strain evidence="8">HyVt-535</strain>
    </source>
</reference>
<dbReference type="GO" id="GO:0020037">
    <property type="term" value="F:heme binding"/>
    <property type="evidence" value="ECO:0007669"/>
    <property type="project" value="InterPro"/>
</dbReference>
<keyword evidence="2 6" id="KW-0349">Heme</keyword>
<dbReference type="EMBL" id="DROM01000054">
    <property type="protein sequence ID" value="HHH12763.1"/>
    <property type="molecule type" value="Genomic_DNA"/>
</dbReference>
<evidence type="ECO:0000256" key="1">
    <source>
        <dbReference type="ARBA" id="ARBA00004196"/>
    </source>
</evidence>
<comment type="caution">
    <text evidence="8">The sequence shown here is derived from an EMBL/GenBank/DDBJ whole genome shotgun (WGS) entry which is preliminary data.</text>
</comment>
<dbReference type="AlphaFoldDB" id="A0A7C5N261"/>
<evidence type="ECO:0000313" key="8">
    <source>
        <dbReference type="EMBL" id="HHH12763.1"/>
    </source>
</evidence>
<dbReference type="Pfam" id="PF03150">
    <property type="entry name" value="CCP_MauG"/>
    <property type="match status" value="1"/>
</dbReference>
<proteinExistence type="predicted"/>
<dbReference type="SUPFAM" id="SSF46626">
    <property type="entry name" value="Cytochrome c"/>
    <property type="match status" value="2"/>
</dbReference>
<evidence type="ECO:0000256" key="6">
    <source>
        <dbReference type="PROSITE-ProRule" id="PRU00433"/>
    </source>
</evidence>
<dbReference type="GO" id="GO:0004130">
    <property type="term" value="F:cytochrome-c peroxidase activity"/>
    <property type="evidence" value="ECO:0007669"/>
    <property type="project" value="TreeGrafter"/>
</dbReference>
<dbReference type="Proteomes" id="UP000886100">
    <property type="component" value="Unassembled WGS sequence"/>
</dbReference>
<feature type="non-terminal residue" evidence="8">
    <location>
        <position position="1"/>
    </location>
</feature>
<evidence type="ECO:0000256" key="3">
    <source>
        <dbReference type="ARBA" id="ARBA00022723"/>
    </source>
</evidence>
<dbReference type="PANTHER" id="PTHR30600:SF7">
    <property type="entry name" value="CYTOCHROME C PEROXIDASE-RELATED"/>
    <property type="match status" value="1"/>
</dbReference>
<dbReference type="InterPro" id="IPR036909">
    <property type="entry name" value="Cyt_c-like_dom_sf"/>
</dbReference>
<dbReference type="GO" id="GO:0030313">
    <property type="term" value="C:cell envelope"/>
    <property type="evidence" value="ECO:0007669"/>
    <property type="project" value="UniProtKB-SubCell"/>
</dbReference>
<accession>A0A7C5N261</accession>
<evidence type="ECO:0000256" key="4">
    <source>
        <dbReference type="ARBA" id="ARBA00023002"/>
    </source>
</evidence>
<dbReference type="GO" id="GO:0009055">
    <property type="term" value="F:electron transfer activity"/>
    <property type="evidence" value="ECO:0007669"/>
    <property type="project" value="InterPro"/>
</dbReference>
<dbReference type="InterPro" id="IPR051395">
    <property type="entry name" value="Cytochrome_c_Peroxidase/MauG"/>
</dbReference>
<dbReference type="InterPro" id="IPR004852">
    <property type="entry name" value="Di-haem_cyt_c_peroxidsae"/>
</dbReference>
<dbReference type="Gene3D" id="1.10.760.10">
    <property type="entry name" value="Cytochrome c-like domain"/>
    <property type="match status" value="2"/>
</dbReference>
<protein>
    <submittedName>
        <fullName evidence="8">C-type cytochrome</fullName>
    </submittedName>
</protein>
<evidence type="ECO:0000259" key="7">
    <source>
        <dbReference type="PROSITE" id="PS51007"/>
    </source>
</evidence>
<dbReference type="GO" id="GO:0046872">
    <property type="term" value="F:metal ion binding"/>
    <property type="evidence" value="ECO:0007669"/>
    <property type="project" value="UniProtKB-KW"/>
</dbReference>
<evidence type="ECO:0000256" key="2">
    <source>
        <dbReference type="ARBA" id="ARBA00022617"/>
    </source>
</evidence>
<name>A0A7C5N261_9GAMM</name>
<dbReference type="PANTHER" id="PTHR30600">
    <property type="entry name" value="CYTOCHROME C PEROXIDASE-RELATED"/>
    <property type="match status" value="1"/>
</dbReference>
<dbReference type="InterPro" id="IPR009056">
    <property type="entry name" value="Cyt_c-like_dom"/>
</dbReference>
<evidence type="ECO:0000256" key="5">
    <source>
        <dbReference type="ARBA" id="ARBA00023004"/>
    </source>
</evidence>
<sequence length="232" mass="26196">APTVYNVAFHVSYFWDGRSESLEDLVLEGPLQNPNEMDTDWDEVLAKLGRDQALKRRFQRLFPEGLTPRTVSRAIAAFLRSLVALDGPFDRWLRGDEQALSERQKRGYRLFKSYGCIACHQGVNVGGNMYASMGVMGDYFADRGGEITEADLGRYNVTGRESDRYVFKVPSLRMVVYTAPYFHDGSAQTLDEAVAVMARYQLGREIPAEDRADIIAFFRSLAGRHPLLEAPQ</sequence>
<feature type="domain" description="Cytochrome c" evidence="7">
    <location>
        <begin position="102"/>
        <end position="222"/>
    </location>
</feature>
<keyword evidence="5 6" id="KW-0408">Iron</keyword>
<keyword evidence="4" id="KW-0560">Oxidoreductase</keyword>
<dbReference type="PROSITE" id="PS51007">
    <property type="entry name" value="CYTC"/>
    <property type="match status" value="1"/>
</dbReference>
<organism evidence="8">
    <name type="scientific">Thiolapillus brandeum</name>
    <dbReference type="NCBI Taxonomy" id="1076588"/>
    <lineage>
        <taxon>Bacteria</taxon>
        <taxon>Pseudomonadati</taxon>
        <taxon>Pseudomonadota</taxon>
        <taxon>Gammaproteobacteria</taxon>
        <taxon>Chromatiales</taxon>
        <taxon>Sedimenticolaceae</taxon>
        <taxon>Thiolapillus</taxon>
    </lineage>
</organism>